<reference evidence="1 2" key="1">
    <citation type="journal article" date="2018" name="Evol. Lett.">
        <title>Horizontal gene cluster transfer increased hallucinogenic mushroom diversity.</title>
        <authorList>
            <person name="Reynolds H.T."/>
            <person name="Vijayakumar V."/>
            <person name="Gluck-Thaler E."/>
            <person name="Korotkin H.B."/>
            <person name="Matheny P.B."/>
            <person name="Slot J.C."/>
        </authorList>
    </citation>
    <scope>NUCLEOTIDE SEQUENCE [LARGE SCALE GENOMIC DNA]</scope>
    <source>
        <strain evidence="1 2">2631</strain>
    </source>
</reference>
<gene>
    <name evidence="1" type="ORF">CVT25_015711</name>
</gene>
<name>A0A409X1F5_PSICY</name>
<sequence>MDFPPELINEIFHYGCILSTSFSLALCQISSWTRRLALPYLYSTAVIKKHANTRSLSLALTPKFTPICPPSPHFAPKDSVESLWVEAVSNTIVTIFRSCPNIRNIALPPDNVLWLAYASSQGNQSYTFLPINPSDKPNLHLLLTEAYDESILTQFPYANIALNNPFFDRITHLRIGKLGRYSALVDIAQYENLTHIAIPYHLPQKQSLSDLPELFTFPSVMLLVVVILTDLLSAAKCEEAIAWVRNIRVSNPKVYAVTSQYHNLQAEWEEEVRRGVSIWDKAERFTLAKCS</sequence>
<keyword evidence="2" id="KW-1185">Reference proteome</keyword>
<dbReference type="STRING" id="93625.A0A409X1F5"/>
<evidence type="ECO:0000313" key="1">
    <source>
        <dbReference type="EMBL" id="PPQ84614.1"/>
    </source>
</evidence>
<dbReference type="EMBL" id="NHYD01002842">
    <property type="protein sequence ID" value="PPQ84614.1"/>
    <property type="molecule type" value="Genomic_DNA"/>
</dbReference>
<dbReference type="OrthoDB" id="2795673at2759"/>
<dbReference type="Proteomes" id="UP000283269">
    <property type="component" value="Unassembled WGS sequence"/>
</dbReference>
<evidence type="ECO:0000313" key="2">
    <source>
        <dbReference type="Proteomes" id="UP000283269"/>
    </source>
</evidence>
<dbReference type="AlphaFoldDB" id="A0A409X1F5"/>
<accession>A0A409X1F5</accession>
<protein>
    <recommendedName>
        <fullName evidence="3">F-box domain-containing protein</fullName>
    </recommendedName>
</protein>
<evidence type="ECO:0008006" key="3">
    <source>
        <dbReference type="Google" id="ProtNLM"/>
    </source>
</evidence>
<proteinExistence type="predicted"/>
<organism evidence="1 2">
    <name type="scientific">Psilocybe cyanescens</name>
    <dbReference type="NCBI Taxonomy" id="93625"/>
    <lineage>
        <taxon>Eukaryota</taxon>
        <taxon>Fungi</taxon>
        <taxon>Dikarya</taxon>
        <taxon>Basidiomycota</taxon>
        <taxon>Agaricomycotina</taxon>
        <taxon>Agaricomycetes</taxon>
        <taxon>Agaricomycetidae</taxon>
        <taxon>Agaricales</taxon>
        <taxon>Agaricineae</taxon>
        <taxon>Strophariaceae</taxon>
        <taxon>Psilocybe</taxon>
    </lineage>
</organism>
<dbReference type="InParanoid" id="A0A409X1F5"/>
<comment type="caution">
    <text evidence="1">The sequence shown here is derived from an EMBL/GenBank/DDBJ whole genome shotgun (WGS) entry which is preliminary data.</text>
</comment>